<dbReference type="KEGG" id="llp:GH975_06120"/>
<keyword evidence="3" id="KW-1185">Reference proteome</keyword>
<feature type="signal peptide" evidence="1">
    <location>
        <begin position="1"/>
        <end position="28"/>
    </location>
</feature>
<gene>
    <name evidence="2" type="ORF">GH975_06120</name>
</gene>
<keyword evidence="1" id="KW-0732">Signal</keyword>
<proteinExistence type="predicted"/>
<protein>
    <submittedName>
        <fullName evidence="2">Uncharacterized protein</fullName>
    </submittedName>
</protein>
<reference evidence="2 3" key="1">
    <citation type="submission" date="2019-11" db="EMBL/GenBank/DDBJ databases">
        <authorList>
            <person name="Khan S.A."/>
            <person name="Jeon C.O."/>
            <person name="Chun B.H."/>
        </authorList>
    </citation>
    <scope>NUCLEOTIDE SEQUENCE [LARGE SCALE GENOMIC DNA]</scope>
    <source>
        <strain evidence="2 3">IMCC 1097</strain>
    </source>
</reference>
<dbReference type="Proteomes" id="UP000388235">
    <property type="component" value="Chromosome"/>
</dbReference>
<dbReference type="OrthoDB" id="10000256at2"/>
<accession>A0A5Q2QCX8</accession>
<feature type="chain" id="PRO_5024366898" evidence="1">
    <location>
        <begin position="29"/>
        <end position="146"/>
    </location>
</feature>
<dbReference type="RefSeq" id="WP_153713676.1">
    <property type="nucleotide sequence ID" value="NZ_CP045871.1"/>
</dbReference>
<evidence type="ECO:0000313" key="3">
    <source>
        <dbReference type="Proteomes" id="UP000388235"/>
    </source>
</evidence>
<dbReference type="AlphaFoldDB" id="A0A5Q2QCX8"/>
<organism evidence="2 3">
    <name type="scientific">Litorivicinus lipolyticus</name>
    <dbReference type="NCBI Taxonomy" id="418701"/>
    <lineage>
        <taxon>Bacteria</taxon>
        <taxon>Pseudomonadati</taxon>
        <taxon>Pseudomonadota</taxon>
        <taxon>Gammaproteobacteria</taxon>
        <taxon>Oceanospirillales</taxon>
        <taxon>Litorivicinaceae</taxon>
        <taxon>Litorivicinus</taxon>
    </lineage>
</organism>
<evidence type="ECO:0000256" key="1">
    <source>
        <dbReference type="SAM" id="SignalP"/>
    </source>
</evidence>
<name>A0A5Q2QCX8_9GAMM</name>
<sequence>MKNIKQTFTAGAASCLIGISMLPMDASAQSGSRLCGAAVYTPTGAIGLMVEIKQPGKSGRSAANNFCNALAQGVLDGFADEGLDVSENNRGWFKRSECEDTAGWMSAGVNRADICDQMSRTSVGNGANPYMVIYTKRNNTFTVKKP</sequence>
<evidence type="ECO:0000313" key="2">
    <source>
        <dbReference type="EMBL" id="QGG80172.1"/>
    </source>
</evidence>
<dbReference type="EMBL" id="CP045871">
    <property type="protein sequence ID" value="QGG80172.1"/>
    <property type="molecule type" value="Genomic_DNA"/>
</dbReference>